<dbReference type="Proteomes" id="UP000031189">
    <property type="component" value="Unassembled WGS sequence"/>
</dbReference>
<evidence type="ECO:0000313" key="2">
    <source>
        <dbReference type="Proteomes" id="UP000031189"/>
    </source>
</evidence>
<gene>
    <name evidence="1" type="ORF">QX51_12255</name>
</gene>
<keyword evidence="2" id="KW-1185">Reference proteome</keyword>
<comment type="caution">
    <text evidence="1">The sequence shown here is derived from an EMBL/GenBank/DDBJ whole genome shotgun (WGS) entry which is preliminary data.</text>
</comment>
<name>A0A0B3VJ10_9FIRM</name>
<proteinExistence type="predicted"/>
<evidence type="ECO:0000313" key="1">
    <source>
        <dbReference type="EMBL" id="KHS56746.1"/>
    </source>
</evidence>
<sequence>MSFINECYAIIRRSTKDMFYISLNNDGLYYNYYDTNNNLVHRNKLISDVDINFTKYSFSIDKDDNVYCIYCDKSLQILECKNNSKIFTQKESITYNFKKFGLAFPYVKYIHNNAHIFYYVFNNSSTNTCALFHHYKNNDYWIENKIDFINHLVLDSFTVLWNESVPTIFYFKLVNGCEEIFASRFNSGTFCWSDPIQITSSGKNKIYLDIIRDSMNFYHLCFCEYIKNGYVVRHISGYLNENKFNIDTSSYLSEPSTCMYPSLVKTDSIISVSWVNFNKLFTSSSDNLGKTWSQSTIDESSTEDDFIRSAFYSNYEKDSKYNVSHVFSTLNDVGILGI</sequence>
<dbReference type="AlphaFoldDB" id="A0A0B3VJ10"/>
<reference evidence="1 2" key="1">
    <citation type="submission" date="2014-12" db="EMBL/GenBank/DDBJ databases">
        <title>Draft genome sequence of Terrisporobacter sp. 08-306576, isolated from the blood culture of a bacteremia patient.</title>
        <authorList>
            <person name="Lund L.C."/>
            <person name="Sydenham T.V."/>
            <person name="Hogh S.V."/>
            <person name="Skov M.N."/>
            <person name="Kemp M."/>
            <person name="Justesen U.S."/>
        </authorList>
    </citation>
    <scope>NUCLEOTIDE SEQUENCE [LARGE SCALE GENOMIC DNA]</scope>
    <source>
        <strain evidence="1 2">08-306576</strain>
    </source>
</reference>
<dbReference type="EMBL" id="JWHR01000109">
    <property type="protein sequence ID" value="KHS56746.1"/>
    <property type="molecule type" value="Genomic_DNA"/>
</dbReference>
<accession>A0A0B3VJ10</accession>
<dbReference type="STRING" id="1577792.QX51_12255"/>
<evidence type="ECO:0008006" key="3">
    <source>
        <dbReference type="Google" id="ProtNLM"/>
    </source>
</evidence>
<organism evidence="1 2">
    <name type="scientific">Terrisporobacter othiniensis</name>
    <dbReference type="NCBI Taxonomy" id="1577792"/>
    <lineage>
        <taxon>Bacteria</taxon>
        <taxon>Bacillati</taxon>
        <taxon>Bacillota</taxon>
        <taxon>Clostridia</taxon>
        <taxon>Peptostreptococcales</taxon>
        <taxon>Peptostreptococcaceae</taxon>
        <taxon>Terrisporobacter</taxon>
    </lineage>
</organism>
<protein>
    <recommendedName>
        <fullName evidence="3">Sialidase domain-containing protein</fullName>
    </recommendedName>
</protein>
<dbReference type="OrthoDB" id="1706352at2"/>
<dbReference type="RefSeq" id="WP_039680197.1">
    <property type="nucleotide sequence ID" value="NZ_JAWGXO010000013.1"/>
</dbReference>